<dbReference type="EMBL" id="JAEFCI010006621">
    <property type="protein sequence ID" value="KAG5459577.1"/>
    <property type="molecule type" value="Genomic_DNA"/>
</dbReference>
<dbReference type="PANTHER" id="PTHR11787:SF8">
    <property type="entry name" value="RAB GDP DISSOCIATION INHIBITOR"/>
    <property type="match status" value="1"/>
</dbReference>
<dbReference type="Gene3D" id="3.50.50.60">
    <property type="entry name" value="FAD/NAD(P)-binding domain"/>
    <property type="match status" value="1"/>
</dbReference>
<dbReference type="Gene3D" id="3.30.519.10">
    <property type="entry name" value="Guanine Nucleotide Dissociation Inhibitor, domain 2"/>
    <property type="match status" value="1"/>
</dbReference>
<organism evidence="3 4">
    <name type="scientific">Olpidium bornovanus</name>
    <dbReference type="NCBI Taxonomy" id="278681"/>
    <lineage>
        <taxon>Eukaryota</taxon>
        <taxon>Fungi</taxon>
        <taxon>Fungi incertae sedis</taxon>
        <taxon>Olpidiomycota</taxon>
        <taxon>Olpidiomycotina</taxon>
        <taxon>Olpidiomycetes</taxon>
        <taxon>Olpidiales</taxon>
        <taxon>Olpidiaceae</taxon>
        <taxon>Olpidium</taxon>
    </lineage>
</organism>
<dbReference type="GO" id="GO:0015031">
    <property type="term" value="P:protein transport"/>
    <property type="evidence" value="ECO:0007669"/>
    <property type="project" value="InterPro"/>
</dbReference>
<sequence>MRWDDVIIYVNWPDAIGALDCLLCNNAFSLPLPPYRQVAKAKQIIGDPSYFPDKVKSIGKVVRIICILKHPIPNTGDADSVQLIIPQNQVNRKNDIYIASVSSAHNVCAKDYFLAIVSTIVETDLPEREVEPGLTLLGPIVEKFVSISDLYEPLEDGTKDQVYITRSYDATSHFETVCNDVKDVYKRVTGNALVLKQRKTQEQEQAEAAQQ</sequence>
<evidence type="ECO:0000313" key="3">
    <source>
        <dbReference type="EMBL" id="KAG5459577.1"/>
    </source>
</evidence>
<dbReference type="GO" id="GO:0005737">
    <property type="term" value="C:cytoplasm"/>
    <property type="evidence" value="ECO:0007669"/>
    <property type="project" value="TreeGrafter"/>
</dbReference>
<comment type="similarity">
    <text evidence="1 2">Belongs to the Rab GDI family.</text>
</comment>
<name>A0A8H8DIZ9_9FUNG</name>
<comment type="caution">
    <text evidence="3">The sequence shown here is derived from an EMBL/GenBank/DDBJ whole genome shotgun (WGS) entry which is preliminary data.</text>
</comment>
<evidence type="ECO:0000313" key="4">
    <source>
        <dbReference type="Proteomes" id="UP000673691"/>
    </source>
</evidence>
<dbReference type="Pfam" id="PF00996">
    <property type="entry name" value="GDI"/>
    <property type="match status" value="1"/>
</dbReference>
<dbReference type="Proteomes" id="UP000673691">
    <property type="component" value="Unassembled WGS sequence"/>
</dbReference>
<accession>A0A8H8DIZ9</accession>
<evidence type="ECO:0000256" key="1">
    <source>
        <dbReference type="ARBA" id="ARBA00005593"/>
    </source>
</evidence>
<dbReference type="InterPro" id="IPR018203">
    <property type="entry name" value="GDP_dissociation_inhibitor"/>
</dbReference>
<dbReference type="SUPFAM" id="SSF51905">
    <property type="entry name" value="FAD/NAD(P)-binding domain"/>
    <property type="match status" value="1"/>
</dbReference>
<gene>
    <name evidence="3" type="ORF">BJ554DRAFT_8</name>
</gene>
<proteinExistence type="inferred from homology"/>
<dbReference type="GO" id="GO:0016192">
    <property type="term" value="P:vesicle-mediated transport"/>
    <property type="evidence" value="ECO:0007669"/>
    <property type="project" value="TreeGrafter"/>
</dbReference>
<dbReference type="GO" id="GO:0005093">
    <property type="term" value="F:Rab GDP-dissociation inhibitor activity"/>
    <property type="evidence" value="ECO:0007669"/>
    <property type="project" value="InterPro"/>
</dbReference>
<protein>
    <recommendedName>
        <fullName evidence="2">Rab GDP dissociation inhibitor</fullName>
    </recommendedName>
</protein>
<dbReference type="PANTHER" id="PTHR11787">
    <property type="entry name" value="RAB GDP-DISSOCIATION INHIBITOR"/>
    <property type="match status" value="1"/>
</dbReference>
<dbReference type="InterPro" id="IPR000806">
    <property type="entry name" value="RabGDI"/>
</dbReference>
<evidence type="ECO:0000256" key="2">
    <source>
        <dbReference type="RuleBase" id="RU363124"/>
    </source>
</evidence>
<dbReference type="AlphaFoldDB" id="A0A8H8DIZ9"/>
<dbReference type="PRINTS" id="PR00892">
    <property type="entry name" value="RABGDI"/>
</dbReference>
<dbReference type="InterPro" id="IPR036188">
    <property type="entry name" value="FAD/NAD-bd_sf"/>
</dbReference>
<dbReference type="GO" id="GO:0007264">
    <property type="term" value="P:small GTPase-mediated signal transduction"/>
    <property type="evidence" value="ECO:0007669"/>
    <property type="project" value="InterPro"/>
</dbReference>
<reference evidence="3 4" key="1">
    <citation type="journal article" name="Sci. Rep.">
        <title>Genome-scale phylogenetic analyses confirm Olpidium as the closest living zoosporic fungus to the non-flagellated, terrestrial fungi.</title>
        <authorList>
            <person name="Chang Y."/>
            <person name="Rochon D."/>
            <person name="Sekimoto S."/>
            <person name="Wang Y."/>
            <person name="Chovatia M."/>
            <person name="Sandor L."/>
            <person name="Salamov A."/>
            <person name="Grigoriev I.V."/>
            <person name="Stajich J.E."/>
            <person name="Spatafora J.W."/>
        </authorList>
    </citation>
    <scope>NUCLEOTIDE SEQUENCE [LARGE SCALE GENOMIC DNA]</scope>
    <source>
        <strain evidence="3">S191</strain>
    </source>
</reference>
<keyword evidence="4" id="KW-1185">Reference proteome</keyword>
<dbReference type="SUPFAM" id="SSF54373">
    <property type="entry name" value="FAD-linked reductases, C-terminal domain"/>
    <property type="match status" value="1"/>
</dbReference>
<dbReference type="OrthoDB" id="9446342at2759"/>